<accession>A0ABT8GB75</accession>
<sequence>MRGATARMRAAAVAAAAMLALAGCGGTSEDAGTDASAPPADATVVEVSAVEYGYTATPASVDAGTITFELTNDGGMSHDLVLEEDPGGSTAVIGPGETDAFTVDLEPGTYTLYCSVGNHRALGMEMVLVVE</sequence>
<evidence type="ECO:0000256" key="1">
    <source>
        <dbReference type="ARBA" id="ARBA00022723"/>
    </source>
</evidence>
<organism evidence="5 6">
    <name type="scientific">Demequina litoralis</name>
    <dbReference type="NCBI Taxonomy" id="3051660"/>
    <lineage>
        <taxon>Bacteria</taxon>
        <taxon>Bacillati</taxon>
        <taxon>Actinomycetota</taxon>
        <taxon>Actinomycetes</taxon>
        <taxon>Micrococcales</taxon>
        <taxon>Demequinaceae</taxon>
        <taxon>Demequina</taxon>
    </lineage>
</organism>
<dbReference type="RefSeq" id="WP_301134642.1">
    <property type="nucleotide sequence ID" value="NZ_JAUHPW010000008.1"/>
</dbReference>
<evidence type="ECO:0000313" key="6">
    <source>
        <dbReference type="Proteomes" id="UP001172728"/>
    </source>
</evidence>
<proteinExistence type="predicted"/>
<dbReference type="PROSITE" id="PS51257">
    <property type="entry name" value="PROKAR_LIPOPROTEIN"/>
    <property type="match status" value="1"/>
</dbReference>
<keyword evidence="6" id="KW-1185">Reference proteome</keyword>
<evidence type="ECO:0000313" key="5">
    <source>
        <dbReference type="EMBL" id="MDN4476393.1"/>
    </source>
</evidence>
<dbReference type="Pfam" id="PF00127">
    <property type="entry name" value="Copper-bind"/>
    <property type="match status" value="1"/>
</dbReference>
<reference evidence="5" key="1">
    <citation type="submission" date="2023-06" db="EMBL/GenBank/DDBJ databases">
        <title>Sysu t00192.</title>
        <authorList>
            <person name="Gao L."/>
            <person name="Fang B.-Z."/>
            <person name="Li W.-J."/>
        </authorList>
    </citation>
    <scope>NUCLEOTIDE SEQUENCE</scope>
    <source>
        <strain evidence="5">SYSU T00192</strain>
    </source>
</reference>
<dbReference type="InterPro" id="IPR050845">
    <property type="entry name" value="Cu-binding_ET"/>
</dbReference>
<name>A0ABT8GB75_9MICO</name>
<gene>
    <name evidence="5" type="ORF">QQX09_11050</name>
</gene>
<dbReference type="SUPFAM" id="SSF49503">
    <property type="entry name" value="Cupredoxins"/>
    <property type="match status" value="1"/>
</dbReference>
<dbReference type="PANTHER" id="PTHR38439">
    <property type="entry name" value="AURACYANIN-B"/>
    <property type="match status" value="1"/>
</dbReference>
<feature type="signal peptide" evidence="3">
    <location>
        <begin position="1"/>
        <end position="22"/>
    </location>
</feature>
<dbReference type="EMBL" id="JAUHPW010000008">
    <property type="protein sequence ID" value="MDN4476393.1"/>
    <property type="molecule type" value="Genomic_DNA"/>
</dbReference>
<evidence type="ECO:0000256" key="3">
    <source>
        <dbReference type="SAM" id="SignalP"/>
    </source>
</evidence>
<keyword evidence="1" id="KW-0479">Metal-binding</keyword>
<keyword evidence="2" id="KW-0186">Copper</keyword>
<dbReference type="InterPro" id="IPR000923">
    <property type="entry name" value="BlueCu_1"/>
</dbReference>
<dbReference type="InterPro" id="IPR008972">
    <property type="entry name" value="Cupredoxin"/>
</dbReference>
<feature type="domain" description="Blue (type 1) copper" evidence="4">
    <location>
        <begin position="74"/>
        <end position="131"/>
    </location>
</feature>
<dbReference type="Gene3D" id="2.60.40.420">
    <property type="entry name" value="Cupredoxins - blue copper proteins"/>
    <property type="match status" value="1"/>
</dbReference>
<protein>
    <submittedName>
        <fullName evidence="5">Plastocyanin/azurin family copper-binding protein</fullName>
    </submittedName>
</protein>
<evidence type="ECO:0000256" key="2">
    <source>
        <dbReference type="ARBA" id="ARBA00023008"/>
    </source>
</evidence>
<comment type="caution">
    <text evidence="5">The sequence shown here is derived from an EMBL/GenBank/DDBJ whole genome shotgun (WGS) entry which is preliminary data.</text>
</comment>
<dbReference type="CDD" id="cd00920">
    <property type="entry name" value="Cupredoxin"/>
    <property type="match status" value="1"/>
</dbReference>
<keyword evidence="3" id="KW-0732">Signal</keyword>
<dbReference type="Proteomes" id="UP001172728">
    <property type="component" value="Unassembled WGS sequence"/>
</dbReference>
<dbReference type="PANTHER" id="PTHR38439:SF3">
    <property type="entry name" value="COPPER-RESISTANT CUPROPROTEIN COPI"/>
    <property type="match status" value="1"/>
</dbReference>
<evidence type="ECO:0000259" key="4">
    <source>
        <dbReference type="Pfam" id="PF00127"/>
    </source>
</evidence>
<feature type="chain" id="PRO_5045644683" evidence="3">
    <location>
        <begin position="23"/>
        <end position="131"/>
    </location>
</feature>